<proteinExistence type="predicted"/>
<dbReference type="InterPro" id="IPR011335">
    <property type="entry name" value="Restrct_endonuc-II-like"/>
</dbReference>
<dbReference type="OrthoDB" id="9770049at2"/>
<comment type="caution">
    <text evidence="2">The sequence shown here is derived from an EMBL/GenBank/DDBJ whole genome shotgun (WGS) entry which is preliminary data.</text>
</comment>
<evidence type="ECO:0000313" key="3">
    <source>
        <dbReference type="Proteomes" id="UP000075606"/>
    </source>
</evidence>
<feature type="domain" description="Card1 CARF" evidence="1">
    <location>
        <begin position="68"/>
        <end position="159"/>
    </location>
</feature>
<dbReference type="SUPFAM" id="SSF52980">
    <property type="entry name" value="Restriction endonuclease-like"/>
    <property type="match status" value="1"/>
</dbReference>
<organism evidence="2 3">
    <name type="scientific">Roseivirga spongicola</name>
    <dbReference type="NCBI Taxonomy" id="333140"/>
    <lineage>
        <taxon>Bacteria</taxon>
        <taxon>Pseudomonadati</taxon>
        <taxon>Bacteroidota</taxon>
        <taxon>Cytophagia</taxon>
        <taxon>Cytophagales</taxon>
        <taxon>Roseivirgaceae</taxon>
        <taxon>Roseivirga</taxon>
    </lineage>
</organism>
<protein>
    <recommendedName>
        <fullName evidence="1">Card1 CARF domain-containing protein</fullName>
    </recommendedName>
</protein>
<dbReference type="InterPro" id="IPR056339">
    <property type="entry name" value="CARF_Card1"/>
</dbReference>
<sequence>MNEIRYTENWIQLSRSGEFEEAQELYFSKLLPEIIESFQNRFQDSFNNEDMLISILGFSPEPIILTAKAMKPSKHVIVTTGENKAVEEVLQKYLEDGYSIIRLNDESFLEMYKALKEQLILNNHSKIVVDITGGKKSMVASASIFAKDYACKIVYVDFTEYLQELRKPKPGTEVLNIVYNPNTDQPEIKLSE</sequence>
<dbReference type="Gene3D" id="3.40.50.10770">
    <property type="entry name" value="Hypothetical protein VC1899 like domain (Restriction endonuclease-like)"/>
    <property type="match status" value="1"/>
</dbReference>
<dbReference type="RefSeq" id="WP_068224697.1">
    <property type="nucleotide sequence ID" value="NZ_CP139724.1"/>
</dbReference>
<dbReference type="STRING" id="333140.AWW68_17350"/>
<keyword evidence="3" id="KW-1185">Reference proteome</keyword>
<dbReference type="Proteomes" id="UP000075606">
    <property type="component" value="Unassembled WGS sequence"/>
</dbReference>
<dbReference type="Pfam" id="PF23400">
    <property type="entry name" value="CARF_Card1"/>
    <property type="match status" value="1"/>
</dbReference>
<evidence type="ECO:0000259" key="1">
    <source>
        <dbReference type="Pfam" id="PF23400"/>
    </source>
</evidence>
<evidence type="ECO:0000313" key="2">
    <source>
        <dbReference type="EMBL" id="KYG72662.1"/>
    </source>
</evidence>
<dbReference type="EMBL" id="LRPC01000029">
    <property type="protein sequence ID" value="KYG72662.1"/>
    <property type="molecule type" value="Genomic_DNA"/>
</dbReference>
<dbReference type="AlphaFoldDB" id="A0A150X257"/>
<name>A0A150X257_9BACT</name>
<reference evidence="2 3" key="1">
    <citation type="submission" date="2016-01" db="EMBL/GenBank/DDBJ databases">
        <title>Genome sequencing of Roseivirga spongicola UST030701-084.</title>
        <authorList>
            <person name="Selvaratnam C."/>
            <person name="Thevarajoo S."/>
            <person name="Goh K.M."/>
            <person name="Ee R."/>
            <person name="Chan K.-G."/>
            <person name="Chong C.S."/>
        </authorList>
    </citation>
    <scope>NUCLEOTIDE SEQUENCE [LARGE SCALE GENOMIC DNA]</scope>
    <source>
        <strain evidence="2 3">UST030701-084</strain>
    </source>
</reference>
<accession>A0A150X257</accession>
<gene>
    <name evidence="2" type="ORF">AWW68_17350</name>
</gene>